<dbReference type="Proteomes" id="UP001165685">
    <property type="component" value="Unassembled WGS sequence"/>
</dbReference>
<comment type="caution">
    <text evidence="2">The sequence shown here is derived from an EMBL/GenBank/DDBJ whole genome shotgun (WGS) entry which is preliminary data.</text>
</comment>
<protein>
    <submittedName>
        <fullName evidence="2">Uncharacterized protein</fullName>
    </submittedName>
</protein>
<accession>A0ABT4TGU5</accession>
<name>A0ABT4TGU5_9ACTN</name>
<feature type="compositionally biased region" description="Basic and acidic residues" evidence="1">
    <location>
        <begin position="65"/>
        <end position="86"/>
    </location>
</feature>
<evidence type="ECO:0000256" key="1">
    <source>
        <dbReference type="SAM" id="MobiDB-lite"/>
    </source>
</evidence>
<evidence type="ECO:0000313" key="2">
    <source>
        <dbReference type="EMBL" id="MDA2803806.1"/>
    </source>
</evidence>
<feature type="region of interest" description="Disordered" evidence="1">
    <location>
        <begin position="65"/>
        <end position="89"/>
    </location>
</feature>
<reference evidence="2" key="1">
    <citation type="submission" date="2023-01" db="EMBL/GenBank/DDBJ databases">
        <title>Draft genome sequence of Nocardiopsis sp. LSu2-4 isolated from halophytes.</title>
        <authorList>
            <person name="Duangmal K."/>
            <person name="Chantavorakit T."/>
        </authorList>
    </citation>
    <scope>NUCLEOTIDE SEQUENCE</scope>
    <source>
        <strain evidence="2">LSu2-4</strain>
    </source>
</reference>
<dbReference type="EMBL" id="JAQFWP010000006">
    <property type="protein sequence ID" value="MDA2803806.1"/>
    <property type="molecule type" value="Genomic_DNA"/>
</dbReference>
<gene>
    <name evidence="2" type="ORF">O4U47_04720</name>
</gene>
<organism evidence="2 3">
    <name type="scientific">Nocardiopsis suaedae</name>
    <dbReference type="NCBI Taxonomy" id="3018444"/>
    <lineage>
        <taxon>Bacteria</taxon>
        <taxon>Bacillati</taxon>
        <taxon>Actinomycetota</taxon>
        <taxon>Actinomycetes</taxon>
        <taxon>Streptosporangiales</taxon>
        <taxon>Nocardiopsidaceae</taxon>
        <taxon>Nocardiopsis</taxon>
    </lineage>
</organism>
<keyword evidence="3" id="KW-1185">Reference proteome</keyword>
<sequence length="105" mass="11268">MCVLTAPDLFDQDEDDGRVRVLTPEPAGPDGGRRARPNACAPAARCAWRSRTPSFPQVHREHLAQLPADREHRDERGHGLLEDDGRCPPPGPGAAGVALCVVIAT</sequence>
<proteinExistence type="predicted"/>
<evidence type="ECO:0000313" key="3">
    <source>
        <dbReference type="Proteomes" id="UP001165685"/>
    </source>
</evidence>